<protein>
    <submittedName>
        <fullName evidence="1">Trehalose-phosphate phosphatase F</fullName>
    </submittedName>
</protein>
<name>A0ACC0HTN7_9ERIC</name>
<dbReference type="EMBL" id="CM045761">
    <property type="protein sequence ID" value="KAI8016531.1"/>
    <property type="molecule type" value="Genomic_DNA"/>
</dbReference>
<dbReference type="Proteomes" id="UP001060215">
    <property type="component" value="Chromosome 4"/>
</dbReference>
<evidence type="ECO:0000313" key="2">
    <source>
        <dbReference type="Proteomes" id="UP001060215"/>
    </source>
</evidence>
<sequence length="192" mass="21560">MGSYSVFMLWFIVSGLILFKDFSGYTLPLTIAIVLSGQYEDDLDFCDDIVYIDQGGNNCSTINVKYRIKSLVETTKSIKGAKVENNKFCVSIHYHNVDEKVLEVRPVLDWYKGKAVKFLHESLGLSNSDDVLPIYVGDDCSDEDAFKVVEDGDYDLARVLIGNEKRLVHMYLHIVIGDAIVALNTSFQLGLT</sequence>
<accession>A0ACC0HTN7</accession>
<organism evidence="1 2">
    <name type="scientific">Camellia lanceoleosa</name>
    <dbReference type="NCBI Taxonomy" id="1840588"/>
    <lineage>
        <taxon>Eukaryota</taxon>
        <taxon>Viridiplantae</taxon>
        <taxon>Streptophyta</taxon>
        <taxon>Embryophyta</taxon>
        <taxon>Tracheophyta</taxon>
        <taxon>Spermatophyta</taxon>
        <taxon>Magnoliopsida</taxon>
        <taxon>eudicotyledons</taxon>
        <taxon>Gunneridae</taxon>
        <taxon>Pentapetalae</taxon>
        <taxon>asterids</taxon>
        <taxon>Ericales</taxon>
        <taxon>Theaceae</taxon>
        <taxon>Camellia</taxon>
    </lineage>
</organism>
<gene>
    <name evidence="1" type="ORF">LOK49_LG05G01545</name>
</gene>
<proteinExistence type="predicted"/>
<keyword evidence="2" id="KW-1185">Reference proteome</keyword>
<reference evidence="1 2" key="1">
    <citation type="journal article" date="2022" name="Plant J.">
        <title>Chromosome-level genome of Camellia lanceoleosa provides a valuable resource for understanding genome evolution and self-incompatibility.</title>
        <authorList>
            <person name="Gong W."/>
            <person name="Xiao S."/>
            <person name="Wang L."/>
            <person name="Liao Z."/>
            <person name="Chang Y."/>
            <person name="Mo W."/>
            <person name="Hu G."/>
            <person name="Li W."/>
            <person name="Zhao G."/>
            <person name="Zhu H."/>
            <person name="Hu X."/>
            <person name="Ji K."/>
            <person name="Xiang X."/>
            <person name="Song Q."/>
            <person name="Yuan D."/>
            <person name="Jin S."/>
            <person name="Zhang L."/>
        </authorList>
    </citation>
    <scope>NUCLEOTIDE SEQUENCE [LARGE SCALE GENOMIC DNA]</scope>
    <source>
        <strain evidence="1">SQ_2022a</strain>
    </source>
</reference>
<comment type="caution">
    <text evidence="1">The sequence shown here is derived from an EMBL/GenBank/DDBJ whole genome shotgun (WGS) entry which is preliminary data.</text>
</comment>
<evidence type="ECO:0000313" key="1">
    <source>
        <dbReference type="EMBL" id="KAI8016531.1"/>
    </source>
</evidence>